<feature type="region of interest" description="Disordered" evidence="1">
    <location>
        <begin position="1"/>
        <end position="94"/>
    </location>
</feature>
<organism evidence="2 3">
    <name type="scientific">Trifolium medium</name>
    <dbReference type="NCBI Taxonomy" id="97028"/>
    <lineage>
        <taxon>Eukaryota</taxon>
        <taxon>Viridiplantae</taxon>
        <taxon>Streptophyta</taxon>
        <taxon>Embryophyta</taxon>
        <taxon>Tracheophyta</taxon>
        <taxon>Spermatophyta</taxon>
        <taxon>Magnoliopsida</taxon>
        <taxon>eudicotyledons</taxon>
        <taxon>Gunneridae</taxon>
        <taxon>Pentapetalae</taxon>
        <taxon>rosids</taxon>
        <taxon>fabids</taxon>
        <taxon>Fabales</taxon>
        <taxon>Fabaceae</taxon>
        <taxon>Papilionoideae</taxon>
        <taxon>50 kb inversion clade</taxon>
        <taxon>NPAAA clade</taxon>
        <taxon>Hologalegina</taxon>
        <taxon>IRL clade</taxon>
        <taxon>Trifolieae</taxon>
        <taxon>Trifolium</taxon>
    </lineage>
</organism>
<feature type="compositionally biased region" description="Basic and acidic residues" evidence="1">
    <location>
        <begin position="33"/>
        <end position="51"/>
    </location>
</feature>
<protein>
    <submittedName>
        <fullName evidence="2">Uncharacterized protein</fullName>
    </submittedName>
</protein>
<dbReference type="AlphaFoldDB" id="A0A392R5K2"/>
<name>A0A392R5K2_9FABA</name>
<reference evidence="2 3" key="1">
    <citation type="journal article" date="2018" name="Front. Plant Sci.">
        <title>Red Clover (Trifolium pratense) and Zigzag Clover (T. medium) - A Picture of Genomic Similarities and Differences.</title>
        <authorList>
            <person name="Dluhosova J."/>
            <person name="Istvanek J."/>
            <person name="Nedelnik J."/>
            <person name="Repkova J."/>
        </authorList>
    </citation>
    <scope>NUCLEOTIDE SEQUENCE [LARGE SCALE GENOMIC DNA]</scope>
    <source>
        <strain evidence="3">cv. 10/8</strain>
        <tissue evidence="2">Leaf</tissue>
    </source>
</reference>
<evidence type="ECO:0000256" key="1">
    <source>
        <dbReference type="SAM" id="MobiDB-lite"/>
    </source>
</evidence>
<feature type="non-terminal residue" evidence="2">
    <location>
        <position position="109"/>
    </location>
</feature>
<sequence>MASSSHNHGDGNHDTAPPSPPREYNTILSPVANDHEQTPVDNTGDPRDGHETSLSSDEDGEGIQILTKRQLQKRPQSTQEIPVDRAQPPALITREDIADLVTALRSTNE</sequence>
<comment type="caution">
    <text evidence="2">The sequence shown here is derived from an EMBL/GenBank/DDBJ whole genome shotgun (WGS) entry which is preliminary data.</text>
</comment>
<feature type="compositionally biased region" description="Polar residues" evidence="1">
    <location>
        <begin position="67"/>
        <end position="80"/>
    </location>
</feature>
<dbReference type="EMBL" id="LXQA010190798">
    <property type="protein sequence ID" value="MCI31871.1"/>
    <property type="molecule type" value="Genomic_DNA"/>
</dbReference>
<evidence type="ECO:0000313" key="3">
    <source>
        <dbReference type="Proteomes" id="UP000265520"/>
    </source>
</evidence>
<proteinExistence type="predicted"/>
<accession>A0A392R5K2</accession>
<dbReference type="Proteomes" id="UP000265520">
    <property type="component" value="Unassembled WGS sequence"/>
</dbReference>
<keyword evidence="3" id="KW-1185">Reference proteome</keyword>
<evidence type="ECO:0000313" key="2">
    <source>
        <dbReference type="EMBL" id="MCI31871.1"/>
    </source>
</evidence>